<dbReference type="OrthoDB" id="9811611at2"/>
<evidence type="ECO:0000313" key="8">
    <source>
        <dbReference type="Proteomes" id="UP000054099"/>
    </source>
</evidence>
<dbReference type="GO" id="GO:0003677">
    <property type="term" value="F:DNA binding"/>
    <property type="evidence" value="ECO:0007669"/>
    <property type="project" value="UniProtKB-KW"/>
</dbReference>
<keyword evidence="8" id="KW-1185">Reference proteome</keyword>
<dbReference type="InterPro" id="IPR051212">
    <property type="entry name" value="Type-I_RE_S_subunit"/>
</dbReference>
<dbReference type="Gene3D" id="3.90.220.20">
    <property type="entry name" value="DNA methylase specificity domains"/>
    <property type="match status" value="2"/>
</dbReference>
<dbReference type="InterPro" id="IPR000055">
    <property type="entry name" value="Restrct_endonuc_typeI_TRD"/>
</dbReference>
<evidence type="ECO:0000259" key="6">
    <source>
        <dbReference type="Pfam" id="PF01420"/>
    </source>
</evidence>
<keyword evidence="5" id="KW-0175">Coiled coil</keyword>
<dbReference type="Pfam" id="PF01420">
    <property type="entry name" value="Methylase_S"/>
    <property type="match status" value="2"/>
</dbReference>
<evidence type="ECO:0000256" key="2">
    <source>
        <dbReference type="ARBA" id="ARBA00022747"/>
    </source>
</evidence>
<feature type="domain" description="Type I restriction modification DNA specificity" evidence="6">
    <location>
        <begin position="57"/>
        <end position="205"/>
    </location>
</feature>
<comment type="caution">
    <text evidence="7">The sequence shown here is derived from an EMBL/GenBank/DDBJ whole genome shotgun (WGS) entry which is preliminary data.</text>
</comment>
<organism evidence="7 8">
    <name type="scientific">Fictibacillus enclensis</name>
    <dbReference type="NCBI Taxonomy" id="1017270"/>
    <lineage>
        <taxon>Bacteria</taxon>
        <taxon>Bacillati</taxon>
        <taxon>Bacillota</taxon>
        <taxon>Bacilli</taxon>
        <taxon>Bacillales</taxon>
        <taxon>Fictibacillaceae</taxon>
        <taxon>Fictibacillus</taxon>
    </lineage>
</organism>
<keyword evidence="2" id="KW-0680">Restriction system</keyword>
<gene>
    <name evidence="7" type="ORF">AS030_21885</name>
</gene>
<sequence length="497" mass="57002">MGKKTEKHKLLEDILDEALVPHEEQLYELPKNWVWVFLEHALENIQYGYTDSSTLDKIGPKYLRITDIQNDDVNWESVPYCKINEKRKEKYSLESGDIVVARTGATTGKSYLINNPPDVVFASYLIRLRPSILLHPMYLWMFMRGPAYWKQVMVVKKGSAQPGANAKILGRLKLPLPPINEQKKIAKKLESLLNKIEEAKQLIEEARETFELRRASILNMAFRGELTAEWRENQHVLDSANTLIENIKKEKKHSNTNKKQLIDFVDKKSPYELPEGWTWVNIDLISTFVGSGSTPKGGKSVYLTEGIPFIRSQNVLRNKMDISDISFISEGIHGKMKRTQLQGNETLLNITGASIGRAARIIKDLVPANINQHVCAIRFVSQINDELPQYWLNSPMLQSIIMKTQVGATREGLNFTQVRSLPFPLAPLKEQNEILKLIRMLDEKEEHANHLLKLEHDVVRLKQAILSKAFRGELDTNDQTEESALEFLKEVLQEKRN</sequence>
<protein>
    <recommendedName>
        <fullName evidence="6">Type I restriction modification DNA specificity domain-containing protein</fullName>
    </recommendedName>
</protein>
<dbReference type="CDD" id="cd17521">
    <property type="entry name" value="RMtype1_S_Sau13435ORF2165P_TRD2-CR2_like"/>
    <property type="match status" value="1"/>
</dbReference>
<dbReference type="EMBL" id="LNQN01000009">
    <property type="protein sequence ID" value="KSU78480.1"/>
    <property type="molecule type" value="Genomic_DNA"/>
</dbReference>
<dbReference type="InterPro" id="IPR044946">
    <property type="entry name" value="Restrct_endonuc_typeI_TRD_sf"/>
</dbReference>
<evidence type="ECO:0000256" key="1">
    <source>
        <dbReference type="ARBA" id="ARBA00010923"/>
    </source>
</evidence>
<dbReference type="SUPFAM" id="SSF116734">
    <property type="entry name" value="DNA methylase specificity domain"/>
    <property type="match status" value="2"/>
</dbReference>
<comment type="similarity">
    <text evidence="1">Belongs to the type-I restriction system S methylase family.</text>
</comment>
<accession>A0A0V8IVG7</accession>
<name>A0A0V8IVG7_9BACL</name>
<dbReference type="AlphaFoldDB" id="A0A0V8IVG7"/>
<evidence type="ECO:0000256" key="3">
    <source>
        <dbReference type="ARBA" id="ARBA00023125"/>
    </source>
</evidence>
<proteinExistence type="inferred from homology"/>
<dbReference type="GO" id="GO:0009307">
    <property type="term" value="P:DNA restriction-modification system"/>
    <property type="evidence" value="ECO:0007669"/>
    <property type="project" value="UniProtKB-KW"/>
</dbReference>
<dbReference type="PANTHER" id="PTHR43140:SF1">
    <property type="entry name" value="TYPE I RESTRICTION ENZYME ECOKI SPECIFICITY SUBUNIT"/>
    <property type="match status" value="1"/>
</dbReference>
<keyword evidence="3" id="KW-0238">DNA-binding</keyword>
<evidence type="ECO:0000256" key="4">
    <source>
        <dbReference type="ARBA" id="ARBA00038652"/>
    </source>
</evidence>
<evidence type="ECO:0000256" key="5">
    <source>
        <dbReference type="SAM" id="Coils"/>
    </source>
</evidence>
<evidence type="ECO:0000313" key="7">
    <source>
        <dbReference type="EMBL" id="KSU78480.1"/>
    </source>
</evidence>
<comment type="subunit">
    <text evidence="4">The methyltransferase is composed of M and S polypeptides.</text>
</comment>
<feature type="domain" description="Type I restriction modification DNA specificity" evidence="6">
    <location>
        <begin position="274"/>
        <end position="445"/>
    </location>
</feature>
<reference evidence="7 8" key="1">
    <citation type="journal article" date="2014" name="Antonie Van Leeuwenhoek">
        <title>Fictibacillus enclensis sp. nov., isolated from marine sediment.</title>
        <authorList>
            <person name="Dastager S.G."/>
            <person name="Mawlankar R."/>
            <person name="Srinivasan K."/>
            <person name="Tang S.K."/>
            <person name="Lee J.C."/>
            <person name="Ramana V.V."/>
            <person name="Shouche Y.S."/>
        </authorList>
    </citation>
    <scope>NUCLEOTIDE SEQUENCE [LARGE SCALE GENOMIC DNA]</scope>
    <source>
        <strain evidence="7 8">NIO-1003</strain>
    </source>
</reference>
<feature type="coiled-coil region" evidence="5">
    <location>
        <begin position="179"/>
        <end position="213"/>
    </location>
</feature>
<dbReference type="PANTHER" id="PTHR43140">
    <property type="entry name" value="TYPE-1 RESTRICTION ENZYME ECOKI SPECIFICITY PROTEIN"/>
    <property type="match status" value="1"/>
</dbReference>
<dbReference type="CDD" id="cd17256">
    <property type="entry name" value="RMtype1_S_EcoJA65PI-TRD1-CR1_like"/>
    <property type="match status" value="1"/>
</dbReference>
<dbReference type="Proteomes" id="UP000054099">
    <property type="component" value="Unassembled WGS sequence"/>
</dbReference>
<dbReference type="RefSeq" id="WP_061975751.1">
    <property type="nucleotide sequence ID" value="NZ_FMAV01000007.1"/>
</dbReference>